<feature type="region of interest" description="Disordered" evidence="1">
    <location>
        <begin position="1"/>
        <end position="20"/>
    </location>
</feature>
<protein>
    <submittedName>
        <fullName evidence="2">Uncharacterized protein</fullName>
    </submittedName>
</protein>
<evidence type="ECO:0000313" key="3">
    <source>
        <dbReference type="Proteomes" id="UP000271222"/>
    </source>
</evidence>
<evidence type="ECO:0000256" key="1">
    <source>
        <dbReference type="SAM" id="MobiDB-lite"/>
    </source>
</evidence>
<evidence type="ECO:0000313" key="2">
    <source>
        <dbReference type="EMBL" id="RNM10343.1"/>
    </source>
</evidence>
<comment type="caution">
    <text evidence="2">The sequence shown here is derived from an EMBL/GenBank/DDBJ whole genome shotgun (WGS) entry which is preliminary data.</text>
</comment>
<name>A0A454TX93_9RALS</name>
<proteinExistence type="predicted"/>
<gene>
    <name evidence="2" type="ORF">EGA29_03640</name>
</gene>
<reference evidence="2 3" key="1">
    <citation type="submission" date="2018-10" db="EMBL/GenBank/DDBJ databases">
        <title>Draft Genome Sequence of Ralstonia pseudosolanacearum (R. solanacearum phylotype I) Strain Tg03 Isolated from Luffa cylindrica in China.</title>
        <authorList>
            <person name="Yuan G.-Q."/>
            <person name="Li Q.-Q."/>
            <person name="Zhang Y.-W."/>
        </authorList>
    </citation>
    <scope>NUCLEOTIDE SEQUENCE [LARGE SCALE GENOMIC DNA]</scope>
    <source>
        <strain evidence="2 3">Tg03</strain>
    </source>
</reference>
<dbReference type="EMBL" id="RJTL01000004">
    <property type="protein sequence ID" value="RNM10343.1"/>
    <property type="molecule type" value="Genomic_DNA"/>
</dbReference>
<feature type="compositionally biased region" description="Basic residues" evidence="1">
    <location>
        <begin position="58"/>
        <end position="76"/>
    </location>
</feature>
<dbReference type="AlphaFoldDB" id="A0A454TX93"/>
<feature type="region of interest" description="Disordered" evidence="1">
    <location>
        <begin position="28"/>
        <end position="83"/>
    </location>
</feature>
<accession>A0A454TX93</accession>
<dbReference type="Proteomes" id="UP000271222">
    <property type="component" value="Unassembled WGS sequence"/>
</dbReference>
<organism evidence="2 3">
    <name type="scientific">Ralstonia pseudosolanacearum</name>
    <dbReference type="NCBI Taxonomy" id="1310165"/>
    <lineage>
        <taxon>Bacteria</taxon>
        <taxon>Pseudomonadati</taxon>
        <taxon>Pseudomonadota</taxon>
        <taxon>Betaproteobacteria</taxon>
        <taxon>Burkholderiales</taxon>
        <taxon>Burkholderiaceae</taxon>
        <taxon>Ralstonia</taxon>
        <taxon>Ralstonia solanacearum species complex</taxon>
    </lineage>
</organism>
<sequence length="113" mass="12641">MPPLPPSNTNSRRGSPHRARLSLLTFFGKTKKVSQPRQGMKQGMDHRAQPRQGTKPGMHPKKKNQPAKKRTVKARPQHSTIFTANPPRAVSLYLVFMSAPVSRIVLMTESSET</sequence>